<dbReference type="AlphaFoldDB" id="A0A0A2MEF8"/>
<feature type="transmembrane region" description="Helical" evidence="6">
    <location>
        <begin position="37"/>
        <end position="58"/>
    </location>
</feature>
<dbReference type="eggNOG" id="COG2814">
    <property type="taxonomic scope" value="Bacteria"/>
</dbReference>
<feature type="transmembrane region" description="Helical" evidence="6">
    <location>
        <begin position="7"/>
        <end position="25"/>
    </location>
</feature>
<sequence>MNRIFKITALLEGVSLLVLFSNMLFIKPTNLELYKTLLFPVGMAHGLLFIAYIIFATMFKIEDNWPWKKYGIVCVASVLPFGTFYVEKKIL</sequence>
<protein>
    <submittedName>
        <fullName evidence="8">Membrane protein</fullName>
    </submittedName>
</protein>
<name>A0A0A2MEF8_9FLAO</name>
<evidence type="ECO:0000256" key="3">
    <source>
        <dbReference type="ARBA" id="ARBA00022692"/>
    </source>
</evidence>
<gene>
    <name evidence="8" type="ORF">Q764_05225</name>
</gene>
<evidence type="ECO:0000256" key="4">
    <source>
        <dbReference type="ARBA" id="ARBA00022989"/>
    </source>
</evidence>
<dbReference type="Pfam" id="PF12823">
    <property type="entry name" value="DUF3817"/>
    <property type="match status" value="1"/>
</dbReference>
<evidence type="ECO:0000256" key="5">
    <source>
        <dbReference type="ARBA" id="ARBA00023136"/>
    </source>
</evidence>
<evidence type="ECO:0000256" key="6">
    <source>
        <dbReference type="SAM" id="Phobius"/>
    </source>
</evidence>
<comment type="subcellular location">
    <subcellularLocation>
        <location evidence="1">Cell membrane</location>
        <topology evidence="1">Multi-pass membrane protein</topology>
    </subcellularLocation>
</comment>
<dbReference type="GO" id="GO:0005886">
    <property type="term" value="C:plasma membrane"/>
    <property type="evidence" value="ECO:0007669"/>
    <property type="project" value="UniProtKB-SubCell"/>
</dbReference>
<dbReference type="InterPro" id="IPR023845">
    <property type="entry name" value="DUF3817_TM"/>
</dbReference>
<dbReference type="RefSeq" id="WP_026981564.1">
    <property type="nucleotide sequence ID" value="NZ_JRLW01000004.1"/>
</dbReference>
<dbReference type="EMBL" id="JRLW01000004">
    <property type="protein sequence ID" value="KGO90011.1"/>
    <property type="molecule type" value="Genomic_DNA"/>
</dbReference>
<keyword evidence="4 6" id="KW-1133">Transmembrane helix</keyword>
<feature type="domain" description="DUF3817" evidence="7">
    <location>
        <begin position="3"/>
        <end position="90"/>
    </location>
</feature>
<keyword evidence="3 6" id="KW-0812">Transmembrane</keyword>
<accession>A0A0A2MEF8</accession>
<keyword evidence="5 6" id="KW-0472">Membrane</keyword>
<dbReference type="Proteomes" id="UP000030121">
    <property type="component" value="Unassembled WGS sequence"/>
</dbReference>
<reference evidence="8 9" key="1">
    <citation type="submission" date="2013-09" db="EMBL/GenBank/DDBJ databases">
        <authorList>
            <person name="Zeng Z."/>
            <person name="Chen C."/>
        </authorList>
    </citation>
    <scope>NUCLEOTIDE SEQUENCE [LARGE SCALE GENOMIC DNA]</scope>
    <source>
        <strain evidence="8 9">GH29-5</strain>
    </source>
</reference>
<evidence type="ECO:0000256" key="2">
    <source>
        <dbReference type="ARBA" id="ARBA00022475"/>
    </source>
</evidence>
<dbReference type="OrthoDB" id="1121311at2"/>
<evidence type="ECO:0000313" key="9">
    <source>
        <dbReference type="Proteomes" id="UP000030121"/>
    </source>
</evidence>
<evidence type="ECO:0000256" key="1">
    <source>
        <dbReference type="ARBA" id="ARBA00004651"/>
    </source>
</evidence>
<dbReference type="NCBIfam" id="TIGR03954">
    <property type="entry name" value="integ_memb_HG"/>
    <property type="match status" value="1"/>
</dbReference>
<feature type="transmembrane region" description="Helical" evidence="6">
    <location>
        <begin position="70"/>
        <end position="86"/>
    </location>
</feature>
<dbReference type="PANTHER" id="PTHR40077">
    <property type="entry name" value="MEMBRANE PROTEIN-RELATED"/>
    <property type="match status" value="1"/>
</dbReference>
<dbReference type="STRING" id="1121899.GCA_000430025_01333"/>
<comment type="caution">
    <text evidence="8">The sequence shown here is derived from an EMBL/GenBank/DDBJ whole genome shotgun (WGS) entry which is preliminary data.</text>
</comment>
<keyword evidence="9" id="KW-1185">Reference proteome</keyword>
<organism evidence="8 9">
    <name type="scientific">Flavobacterium suncheonense GH29-5 = DSM 17707</name>
    <dbReference type="NCBI Taxonomy" id="1121899"/>
    <lineage>
        <taxon>Bacteria</taxon>
        <taxon>Pseudomonadati</taxon>
        <taxon>Bacteroidota</taxon>
        <taxon>Flavobacteriia</taxon>
        <taxon>Flavobacteriales</taxon>
        <taxon>Flavobacteriaceae</taxon>
        <taxon>Flavobacterium</taxon>
    </lineage>
</organism>
<dbReference type="PANTHER" id="PTHR40077:SF1">
    <property type="entry name" value="MEMBRANE PROTEIN"/>
    <property type="match status" value="1"/>
</dbReference>
<proteinExistence type="predicted"/>
<evidence type="ECO:0000259" key="7">
    <source>
        <dbReference type="Pfam" id="PF12823"/>
    </source>
</evidence>
<keyword evidence="2" id="KW-1003">Cell membrane</keyword>
<evidence type="ECO:0000313" key="8">
    <source>
        <dbReference type="EMBL" id="KGO90011.1"/>
    </source>
</evidence>